<feature type="compositionally biased region" description="Basic and acidic residues" evidence="1">
    <location>
        <begin position="499"/>
        <end position="509"/>
    </location>
</feature>
<dbReference type="EMBL" id="KZ302043">
    <property type="protein sequence ID" value="PFH48994.1"/>
    <property type="molecule type" value="Genomic_DNA"/>
</dbReference>
<feature type="region of interest" description="Disordered" evidence="1">
    <location>
        <begin position="79"/>
        <end position="122"/>
    </location>
</feature>
<name>A0A2A9NI32_9AGAR</name>
<feature type="region of interest" description="Disordered" evidence="1">
    <location>
        <begin position="192"/>
        <end position="214"/>
    </location>
</feature>
<dbReference type="OrthoDB" id="3270840at2759"/>
<feature type="region of interest" description="Disordered" evidence="1">
    <location>
        <begin position="484"/>
        <end position="571"/>
    </location>
</feature>
<evidence type="ECO:0000313" key="2">
    <source>
        <dbReference type="EMBL" id="PFH48994.1"/>
    </source>
</evidence>
<feature type="compositionally biased region" description="Low complexity" evidence="1">
    <location>
        <begin position="192"/>
        <end position="206"/>
    </location>
</feature>
<feature type="compositionally biased region" description="Acidic residues" evidence="1">
    <location>
        <begin position="530"/>
        <end position="544"/>
    </location>
</feature>
<dbReference type="AlphaFoldDB" id="A0A2A9NI32"/>
<gene>
    <name evidence="2" type="ORF">AMATHDRAFT_64090</name>
</gene>
<dbReference type="Proteomes" id="UP000242287">
    <property type="component" value="Unassembled WGS sequence"/>
</dbReference>
<sequence length="628" mass="68605">MPITYNYRTTQHNQQRRESTFSDRDNDEYISPSRNRSVGVATTRTTQEMDDNIVLSELVRTGEQSRLRRRGALRMERVPLDPSRGQPSTSYHVDRHRPSQWDTGSHYYDTGDNGDRDQGRSTDGWVYLLGGNTTTGGSGTQPRARVPPEHDDFTYVLTCNGYIVDETEIDDDIRASSAVRFQPSILPLYPSRPSRSLTQLSSSSQSKQTNGCGAVVHTKAAPRPRSGMWTAKNEATSVVVHLDPCYFDRSMVGKIVRSSCGCVREGIGCSLCGNPLGTRYKPCRTATEGIFSSRGHSSRQHSPTIIPRLPIYSFFATAVSPSPSYTFPLSSSSTNPPFSAHDRVPTPQHSIQSPPIRHPQPQWQLPNFRISGTHTSLADLQSSSSLSPFTTAPGPASGAAAIPIPILFTSTPDTDNSSVSSSSSSSSSSSDGGDNETDRDEEGHDEGYYFDPPSSSGRTEHIRVSASSGTTAGFFFGRYATASPIPLSDLSEDDEDERENEREDGEHGSRWVGGNESEGPDERRVGMVNEDTDGDEDDSEEINDENVPPPLVYSHSGTEAYHPTQRDVNTRTQREQLTGEELDRMGLFDPDGELYVGLGMAMAGEEAVQDKVGEAEDAGGTIFGIPVH</sequence>
<evidence type="ECO:0000313" key="3">
    <source>
        <dbReference type="Proteomes" id="UP000242287"/>
    </source>
</evidence>
<feature type="region of interest" description="Disordered" evidence="1">
    <location>
        <begin position="330"/>
        <end position="367"/>
    </location>
</feature>
<feature type="compositionally biased region" description="Basic and acidic residues" evidence="1">
    <location>
        <begin position="15"/>
        <end position="24"/>
    </location>
</feature>
<feature type="region of interest" description="Disordered" evidence="1">
    <location>
        <begin position="411"/>
        <end position="463"/>
    </location>
</feature>
<feature type="region of interest" description="Disordered" evidence="1">
    <location>
        <begin position="1"/>
        <end position="33"/>
    </location>
</feature>
<reference evidence="2 3" key="1">
    <citation type="submission" date="2014-02" db="EMBL/GenBank/DDBJ databases">
        <title>Transposable element dynamics among asymbiotic and ectomycorrhizal Amanita fungi.</title>
        <authorList>
            <consortium name="DOE Joint Genome Institute"/>
            <person name="Hess J."/>
            <person name="Skrede I."/>
            <person name="Wolfe B."/>
            <person name="LaButti K."/>
            <person name="Ohm R.A."/>
            <person name="Grigoriev I.V."/>
            <person name="Pringle A."/>
        </authorList>
    </citation>
    <scope>NUCLEOTIDE SEQUENCE [LARGE SCALE GENOMIC DNA]</scope>
    <source>
        <strain evidence="2 3">SKay4041</strain>
    </source>
</reference>
<evidence type="ECO:0000256" key="1">
    <source>
        <dbReference type="SAM" id="MobiDB-lite"/>
    </source>
</evidence>
<feature type="compositionally biased region" description="Low complexity" evidence="1">
    <location>
        <begin position="417"/>
        <end position="430"/>
    </location>
</feature>
<accession>A0A2A9NI32</accession>
<protein>
    <submittedName>
        <fullName evidence="2">Uncharacterized protein</fullName>
    </submittedName>
</protein>
<proteinExistence type="predicted"/>
<organism evidence="2 3">
    <name type="scientific">Amanita thiersii Skay4041</name>
    <dbReference type="NCBI Taxonomy" id="703135"/>
    <lineage>
        <taxon>Eukaryota</taxon>
        <taxon>Fungi</taxon>
        <taxon>Dikarya</taxon>
        <taxon>Basidiomycota</taxon>
        <taxon>Agaricomycotina</taxon>
        <taxon>Agaricomycetes</taxon>
        <taxon>Agaricomycetidae</taxon>
        <taxon>Agaricales</taxon>
        <taxon>Pluteineae</taxon>
        <taxon>Amanitaceae</taxon>
        <taxon>Amanita</taxon>
    </lineage>
</organism>
<dbReference type="STRING" id="703135.A0A2A9NI32"/>
<feature type="compositionally biased region" description="Polar residues" evidence="1">
    <location>
        <begin position="1"/>
        <end position="13"/>
    </location>
</feature>
<keyword evidence="3" id="KW-1185">Reference proteome</keyword>